<keyword evidence="1" id="KW-1133">Transmembrane helix</keyword>
<dbReference type="Proteomes" id="UP000092626">
    <property type="component" value="Unassembled WGS sequence"/>
</dbReference>
<evidence type="ECO:0000313" key="2">
    <source>
        <dbReference type="EMBL" id="OBX04779.1"/>
    </source>
</evidence>
<accession>A0A1A7PRU6</accession>
<proteinExistence type="predicted"/>
<sequence length="160" mass="18273">MDTKKTNSLKDKLGINDLELITNEQFDQIQKMISEKKLTQEEIILLIQLAPNIVELQKEFINGVKHIAERANNSQTSAFNIIDRQMQTFEILAKSAESDETRIKLAELLIKMSEQVNKVLENMNSDNNNFWRKLAQGTAFTVVAIVTGITGFIYVKKKND</sequence>
<evidence type="ECO:0000256" key="1">
    <source>
        <dbReference type="SAM" id="Phobius"/>
    </source>
</evidence>
<reference evidence="2 3" key="1">
    <citation type="submission" date="2014-11" db="EMBL/GenBank/DDBJ databases">
        <title>Pan-genome of Gallibacterium spp.</title>
        <authorList>
            <person name="Kudirkiene E."/>
            <person name="Bojesen A.M."/>
        </authorList>
    </citation>
    <scope>NUCLEOTIDE SEQUENCE [LARGE SCALE GENOMIC DNA]</scope>
    <source>
        <strain evidence="2 3">59/S3/89</strain>
    </source>
</reference>
<dbReference type="EMBL" id="JTJR01000019">
    <property type="protein sequence ID" value="OBX04779.1"/>
    <property type="molecule type" value="Genomic_DNA"/>
</dbReference>
<evidence type="ECO:0000313" key="3">
    <source>
        <dbReference type="Proteomes" id="UP000092626"/>
    </source>
</evidence>
<organism evidence="2 3">
    <name type="scientific">Gallibacterium genomosp. 3</name>
    <dbReference type="NCBI Taxonomy" id="505345"/>
    <lineage>
        <taxon>Bacteria</taxon>
        <taxon>Pseudomonadati</taxon>
        <taxon>Pseudomonadota</taxon>
        <taxon>Gammaproteobacteria</taxon>
        <taxon>Pasteurellales</taxon>
        <taxon>Pasteurellaceae</taxon>
        <taxon>Gallibacterium</taxon>
    </lineage>
</organism>
<feature type="transmembrane region" description="Helical" evidence="1">
    <location>
        <begin position="134"/>
        <end position="155"/>
    </location>
</feature>
<gene>
    <name evidence="2" type="ORF">QV06_05220</name>
</gene>
<dbReference type="RefSeq" id="WP_065237245.1">
    <property type="nucleotide sequence ID" value="NZ_JTJR01000019.1"/>
</dbReference>
<protein>
    <submittedName>
        <fullName evidence="2">Uncharacterized protein</fullName>
    </submittedName>
</protein>
<dbReference type="STRING" id="505345.QV06_05220"/>
<comment type="caution">
    <text evidence="2">The sequence shown here is derived from an EMBL/GenBank/DDBJ whole genome shotgun (WGS) entry which is preliminary data.</text>
</comment>
<name>A0A1A7PRU6_9PAST</name>
<dbReference type="AlphaFoldDB" id="A0A1A7PRU6"/>
<keyword evidence="1" id="KW-0472">Membrane</keyword>
<keyword evidence="1" id="KW-0812">Transmembrane</keyword>